<dbReference type="Proteomes" id="UP000001357">
    <property type="component" value="Unassembled WGS sequence"/>
</dbReference>
<dbReference type="InterPro" id="IPR023296">
    <property type="entry name" value="Glyco_hydro_beta-prop_sf"/>
</dbReference>
<feature type="domain" description="Glycosyl hydrolase family 32 C-terminal" evidence="4">
    <location>
        <begin position="525"/>
        <end position="627"/>
    </location>
</feature>
<dbReference type="EMBL" id="CH991544">
    <property type="protein sequence ID" value="EDQ91676.1"/>
    <property type="molecule type" value="Genomic_DNA"/>
</dbReference>
<evidence type="ECO:0000256" key="3">
    <source>
        <dbReference type="SAM" id="SignalP"/>
    </source>
</evidence>
<evidence type="ECO:0000256" key="1">
    <source>
        <dbReference type="ARBA" id="ARBA00022801"/>
    </source>
</evidence>
<reference evidence="5 6" key="1">
    <citation type="journal article" date="2008" name="Nature">
        <title>The genome of the choanoflagellate Monosiga brevicollis and the origin of metazoans.</title>
        <authorList>
            <consortium name="JGI Sequencing"/>
            <person name="King N."/>
            <person name="Westbrook M.J."/>
            <person name="Young S.L."/>
            <person name="Kuo A."/>
            <person name="Abedin M."/>
            <person name="Chapman J."/>
            <person name="Fairclough S."/>
            <person name="Hellsten U."/>
            <person name="Isogai Y."/>
            <person name="Letunic I."/>
            <person name="Marr M."/>
            <person name="Pincus D."/>
            <person name="Putnam N."/>
            <person name="Rokas A."/>
            <person name="Wright K.J."/>
            <person name="Zuzow R."/>
            <person name="Dirks W."/>
            <person name="Good M."/>
            <person name="Goodstein D."/>
            <person name="Lemons D."/>
            <person name="Li W."/>
            <person name="Lyons J.B."/>
            <person name="Morris A."/>
            <person name="Nichols S."/>
            <person name="Richter D.J."/>
            <person name="Salamov A."/>
            <person name="Bork P."/>
            <person name="Lim W.A."/>
            <person name="Manning G."/>
            <person name="Miller W.T."/>
            <person name="McGinnis W."/>
            <person name="Shapiro H."/>
            <person name="Tjian R."/>
            <person name="Grigoriev I.V."/>
            <person name="Rokhsar D."/>
        </authorList>
    </citation>
    <scope>NUCLEOTIDE SEQUENCE [LARGE SCALE GENOMIC DNA]</scope>
    <source>
        <strain evidence="6">MX1 / ATCC 50154</strain>
    </source>
</reference>
<dbReference type="SUPFAM" id="SSF75005">
    <property type="entry name" value="Arabinanase/levansucrase/invertase"/>
    <property type="match status" value="1"/>
</dbReference>
<evidence type="ECO:0000259" key="4">
    <source>
        <dbReference type="Pfam" id="PF08244"/>
    </source>
</evidence>
<dbReference type="Pfam" id="PF08244">
    <property type="entry name" value="Glyco_hydro_32C"/>
    <property type="match status" value="1"/>
</dbReference>
<keyword evidence="3" id="KW-0732">Signal</keyword>
<dbReference type="InterPro" id="IPR013189">
    <property type="entry name" value="Glyco_hydro_32_C"/>
</dbReference>
<dbReference type="Gene3D" id="2.115.10.20">
    <property type="entry name" value="Glycosyl hydrolase domain, family 43"/>
    <property type="match status" value="1"/>
</dbReference>
<dbReference type="GO" id="GO:0004553">
    <property type="term" value="F:hydrolase activity, hydrolyzing O-glycosyl compounds"/>
    <property type="evidence" value="ECO:0007669"/>
    <property type="project" value="InterPro"/>
</dbReference>
<dbReference type="KEGG" id="mbr:MONBRDRAFT_5591"/>
<protein>
    <recommendedName>
        <fullName evidence="4">Glycosyl hydrolase family 32 C-terminal domain-containing protein</fullName>
    </recommendedName>
</protein>
<dbReference type="GO" id="GO:0005975">
    <property type="term" value="P:carbohydrate metabolic process"/>
    <property type="evidence" value="ECO:0007669"/>
    <property type="project" value="InterPro"/>
</dbReference>
<feature type="signal peptide" evidence="3">
    <location>
        <begin position="1"/>
        <end position="21"/>
    </location>
</feature>
<dbReference type="InParanoid" id="A9URW5"/>
<dbReference type="InterPro" id="IPR013320">
    <property type="entry name" value="ConA-like_dom_sf"/>
</dbReference>
<dbReference type="eggNOG" id="ENOG502SQ2I">
    <property type="taxonomic scope" value="Eukaryota"/>
</dbReference>
<name>A9URW5_MONBE</name>
<dbReference type="Gene3D" id="2.60.120.560">
    <property type="entry name" value="Exo-inulinase, domain 1"/>
    <property type="match status" value="1"/>
</dbReference>
<feature type="chain" id="PRO_5002742388" description="Glycosyl hydrolase family 32 C-terminal domain-containing protein" evidence="3">
    <location>
        <begin position="22"/>
        <end position="661"/>
    </location>
</feature>
<keyword evidence="1" id="KW-0378">Hydrolase</keyword>
<organism evidence="5 6">
    <name type="scientific">Monosiga brevicollis</name>
    <name type="common">Choanoflagellate</name>
    <dbReference type="NCBI Taxonomy" id="81824"/>
    <lineage>
        <taxon>Eukaryota</taxon>
        <taxon>Choanoflagellata</taxon>
        <taxon>Craspedida</taxon>
        <taxon>Salpingoecidae</taxon>
        <taxon>Monosiga</taxon>
    </lineage>
</organism>
<evidence type="ECO:0000313" key="5">
    <source>
        <dbReference type="EMBL" id="EDQ91676.1"/>
    </source>
</evidence>
<dbReference type="Gene3D" id="3.50.4.10">
    <property type="entry name" value="Hepatocyte Growth Factor"/>
    <property type="match status" value="1"/>
</dbReference>
<keyword evidence="2" id="KW-0326">Glycosidase</keyword>
<evidence type="ECO:0000256" key="2">
    <source>
        <dbReference type="ARBA" id="ARBA00023295"/>
    </source>
</evidence>
<proteinExistence type="predicted"/>
<keyword evidence="6" id="KW-1185">Reference proteome</keyword>
<dbReference type="AlphaFoldDB" id="A9URW5"/>
<dbReference type="GeneID" id="5888762"/>
<evidence type="ECO:0000313" key="6">
    <source>
        <dbReference type="Proteomes" id="UP000001357"/>
    </source>
</evidence>
<dbReference type="SUPFAM" id="SSF49899">
    <property type="entry name" value="Concanavalin A-like lectins/glucanases"/>
    <property type="match status" value="1"/>
</dbReference>
<sequence length="661" mass="70433">MVGELARWTLVLGVCLRLGVGVVVGPVYSNDYAGLDYNVTDWHSDPAQGANHYESAALACARYCEADAECCAWTYCPPAPNDPERCCLKYAVPSLQVGAPHWTGLPSRAYNNASGHPVVTAMCQHRDPPYPGPAQWQPRLHNMPACLNVESWHDIAAAITVEGIHHVFQGCPGDGGWHHASSTDLVHWTNHGISVTQRNESYAGFTSDDSPCSGFAVADDDGSLYVGFRQCSSTTGVQGGHPWDVPLELRRATNSSLLSFGANLYLYNVSFYRALPYDPVRPWKDTDGMWYSTIATDGCNGTSRALPCAAGGQLDLWRSPTLLGHAQPGANAGWQHVGAMFTSNRTVLSALHPDLIEPQELVTVDYIGGLPGDPAQGGTRLLLNNVNGNAGVGTTMFFRGHQPTPGGRFVSLHNDTDFAAAGDVGMLDWGAFCLNVSGTDKPGLVGLALLRGDCSRGFSMARTLGAGASNQVLLPGRRVLVGWVGLTPAAQSLPRDLTLGPGFEVLQQFVPELEALRTPAIVSPVQLEVVATLTVPAMSQHGSWRSNTTAGVQLLDDGNGGFGVTVGFDFGRELVFVDATRAGNSDVRAGPLLTPVTGDPSTCRLHLILDHNLLTVIFNNQTALTVILEPDDKFLAGGLGAWSDDPALLPVVTSWYLDLAS</sequence>
<gene>
    <name evidence="5" type="ORF">MONBRDRAFT_5591</name>
</gene>
<dbReference type="RefSeq" id="XP_001742962.1">
    <property type="nucleotide sequence ID" value="XM_001742910.1"/>
</dbReference>
<accession>A9URW5</accession>
<dbReference type="InterPro" id="IPR001362">
    <property type="entry name" value="Glyco_hydro_32"/>
</dbReference>
<dbReference type="SMART" id="SM00640">
    <property type="entry name" value="Glyco_32"/>
    <property type="match status" value="1"/>
</dbReference>